<evidence type="ECO:0000313" key="2">
    <source>
        <dbReference type="Proteomes" id="UP001055072"/>
    </source>
</evidence>
<comment type="caution">
    <text evidence="1">The sequence shown here is derived from an EMBL/GenBank/DDBJ whole genome shotgun (WGS) entry which is preliminary data.</text>
</comment>
<dbReference type="Proteomes" id="UP001055072">
    <property type="component" value="Unassembled WGS sequence"/>
</dbReference>
<name>A0ACB8U4M8_9APHY</name>
<dbReference type="EMBL" id="MU274911">
    <property type="protein sequence ID" value="KAI0089308.1"/>
    <property type="molecule type" value="Genomic_DNA"/>
</dbReference>
<keyword evidence="2" id="KW-1185">Reference proteome</keyword>
<evidence type="ECO:0000313" key="1">
    <source>
        <dbReference type="EMBL" id="KAI0089308.1"/>
    </source>
</evidence>
<accession>A0ACB8U4M8</accession>
<reference evidence="1" key="1">
    <citation type="journal article" date="2021" name="Environ. Microbiol.">
        <title>Gene family expansions and transcriptome signatures uncover fungal adaptations to wood decay.</title>
        <authorList>
            <person name="Hage H."/>
            <person name="Miyauchi S."/>
            <person name="Viragh M."/>
            <person name="Drula E."/>
            <person name="Min B."/>
            <person name="Chaduli D."/>
            <person name="Navarro D."/>
            <person name="Favel A."/>
            <person name="Norest M."/>
            <person name="Lesage-Meessen L."/>
            <person name="Balint B."/>
            <person name="Merenyi Z."/>
            <person name="de Eugenio L."/>
            <person name="Morin E."/>
            <person name="Martinez A.T."/>
            <person name="Baldrian P."/>
            <person name="Stursova M."/>
            <person name="Martinez M.J."/>
            <person name="Novotny C."/>
            <person name="Magnuson J.K."/>
            <person name="Spatafora J.W."/>
            <person name="Maurice S."/>
            <person name="Pangilinan J."/>
            <person name="Andreopoulos W."/>
            <person name="LaButti K."/>
            <person name="Hundley H."/>
            <person name="Na H."/>
            <person name="Kuo A."/>
            <person name="Barry K."/>
            <person name="Lipzen A."/>
            <person name="Henrissat B."/>
            <person name="Riley R."/>
            <person name="Ahrendt S."/>
            <person name="Nagy L.G."/>
            <person name="Grigoriev I.V."/>
            <person name="Martin F."/>
            <person name="Rosso M.N."/>
        </authorList>
    </citation>
    <scope>NUCLEOTIDE SEQUENCE</scope>
    <source>
        <strain evidence="1">CBS 384.51</strain>
    </source>
</reference>
<organism evidence="1 2">
    <name type="scientific">Irpex rosettiformis</name>
    <dbReference type="NCBI Taxonomy" id="378272"/>
    <lineage>
        <taxon>Eukaryota</taxon>
        <taxon>Fungi</taxon>
        <taxon>Dikarya</taxon>
        <taxon>Basidiomycota</taxon>
        <taxon>Agaricomycotina</taxon>
        <taxon>Agaricomycetes</taxon>
        <taxon>Polyporales</taxon>
        <taxon>Irpicaceae</taxon>
        <taxon>Irpex</taxon>
    </lineage>
</organism>
<protein>
    <submittedName>
        <fullName evidence="1">Uncharacterized protein</fullName>
    </submittedName>
</protein>
<gene>
    <name evidence="1" type="ORF">BDY19DRAFT_136797</name>
</gene>
<proteinExistence type="predicted"/>
<sequence>MFENFIPFVETAWRVFRYILQWLKEVAWPVLKNAAKAVLAVLFLIPEVIPRIVNIPVLINDYTREHPYLCGIPMILQFATRVPSLFMLIVFLLLTIARLIITLLLKVVGFGVAGVRGGSFAAHIQANRYTHGSGGIRAKSTFAKLQSAGTKAGRRGSASVIVLPRSWIDLGVFVTQFVLFLWGIFILHRHFKPLQ</sequence>